<dbReference type="RefSeq" id="WP_130430040.1">
    <property type="nucleotide sequence ID" value="NZ_SHKP01000004.1"/>
</dbReference>
<dbReference type="EMBL" id="SHKP01000004">
    <property type="protein sequence ID" value="RZU02266.1"/>
    <property type="molecule type" value="Genomic_DNA"/>
</dbReference>
<evidence type="ECO:0000313" key="1">
    <source>
        <dbReference type="EMBL" id="RZU02266.1"/>
    </source>
</evidence>
<dbReference type="GO" id="GO:0016757">
    <property type="term" value="F:glycosyltransferase activity"/>
    <property type="evidence" value="ECO:0007669"/>
    <property type="project" value="TreeGrafter"/>
</dbReference>
<dbReference type="Pfam" id="PF13692">
    <property type="entry name" value="Glyco_trans_1_4"/>
    <property type="match status" value="1"/>
</dbReference>
<dbReference type="AlphaFoldDB" id="A0A4V2FUJ6"/>
<dbReference type="PANTHER" id="PTHR12526:SF600">
    <property type="entry name" value="GLYCOSYL TRANSFERASE GROUP 1"/>
    <property type="match status" value="1"/>
</dbReference>
<dbReference type="Proteomes" id="UP000293671">
    <property type="component" value="Unassembled WGS sequence"/>
</dbReference>
<dbReference type="Gene3D" id="3.40.50.2000">
    <property type="entry name" value="Glycogen Phosphorylase B"/>
    <property type="match status" value="2"/>
</dbReference>
<dbReference type="SUPFAM" id="SSF53756">
    <property type="entry name" value="UDP-Glycosyltransferase/glycogen phosphorylase"/>
    <property type="match status" value="1"/>
</dbReference>
<comment type="caution">
    <text evidence="1">The sequence shown here is derived from an EMBL/GenBank/DDBJ whole genome shotgun (WGS) entry which is preliminary data.</text>
</comment>
<keyword evidence="1" id="KW-0808">Transferase</keyword>
<keyword evidence="2" id="KW-1185">Reference proteome</keyword>
<gene>
    <name evidence="1" type="ORF">EV670_0289</name>
</gene>
<name>A0A4V2FUJ6_9BURK</name>
<sequence>MKLLIVSPTPTHPTTAGNRARVLALARGIEQLGHELHVAQLLTPDADAQAMRAAFGERLHLLMGRTPHASPRWPARLRRRGLQLLRDPDAYLWGLDDYFDAAILRQLGELQQRHGYEAVIVEYVFWSRALEAFGDDVLKVIDTHDRFANRHLMFLANGQQPRWFSTLPSEEARGLMRADHVLAIQPTEAVMFSQQIGGTRPVEVVGHLLDIDPVVPATSPSAVFLASANDINLEAGRYLIDRVLPLVRQQLPEFNLILAGDVSQVAAAGTPGVVAMGRVGHVRDAFSRAALALNPVRMGTGLTVKMMDGLACAMPCISSHSGSRGLEAQRDHAFLCVPDDDPAAMAEAILMLLASPERARGLAEAGLSFARAWNDRQIQSLRQLLGAKNPRHALT</sequence>
<evidence type="ECO:0000313" key="2">
    <source>
        <dbReference type="Proteomes" id="UP000293671"/>
    </source>
</evidence>
<protein>
    <submittedName>
        <fullName evidence="1">Glycosyltransferase involved in cell wall biosynthesis</fullName>
    </submittedName>
</protein>
<proteinExistence type="predicted"/>
<organism evidence="1 2">
    <name type="scientific">Rivibacter subsaxonicus</name>
    <dbReference type="NCBI Taxonomy" id="457575"/>
    <lineage>
        <taxon>Bacteria</taxon>
        <taxon>Pseudomonadati</taxon>
        <taxon>Pseudomonadota</taxon>
        <taxon>Betaproteobacteria</taxon>
        <taxon>Burkholderiales</taxon>
        <taxon>Rivibacter</taxon>
    </lineage>
</organism>
<reference evidence="1 2" key="1">
    <citation type="submission" date="2019-02" db="EMBL/GenBank/DDBJ databases">
        <title>Genomic Encyclopedia of Type Strains, Phase IV (KMG-IV): sequencing the most valuable type-strain genomes for metagenomic binning, comparative biology and taxonomic classification.</title>
        <authorList>
            <person name="Goeker M."/>
        </authorList>
    </citation>
    <scope>NUCLEOTIDE SEQUENCE [LARGE SCALE GENOMIC DNA]</scope>
    <source>
        <strain evidence="1 2">DSM 19570</strain>
    </source>
</reference>
<dbReference type="OrthoDB" id="9816564at2"/>
<dbReference type="PANTHER" id="PTHR12526">
    <property type="entry name" value="GLYCOSYLTRANSFERASE"/>
    <property type="match status" value="1"/>
</dbReference>
<accession>A0A4V2FUJ6</accession>